<accession>A0AAE5H9I4</accession>
<comment type="caution">
    <text evidence="1">The sequence shown here is derived from an EMBL/GenBank/DDBJ whole genome shotgun (WGS) entry which is preliminary data.</text>
</comment>
<protein>
    <submittedName>
        <fullName evidence="1">Uncharacterized protein</fullName>
    </submittedName>
</protein>
<evidence type="ECO:0000313" key="1">
    <source>
        <dbReference type="EMBL" id="NSB16441.1"/>
    </source>
</evidence>
<reference evidence="1" key="1">
    <citation type="submission" date="2020-06" db="EMBL/GenBank/DDBJ databases">
        <title>Genomic insights into acetone-butanol-ethanol (ABE) fermentation by sequencing solventogenic clostridia strains.</title>
        <authorList>
            <person name="Brown S."/>
        </authorList>
    </citation>
    <scope>NUCLEOTIDE SEQUENCE</scope>
    <source>
        <strain evidence="1">DJ123</strain>
    </source>
</reference>
<dbReference type="AlphaFoldDB" id="A0AAE5H9I4"/>
<evidence type="ECO:0000313" key="2">
    <source>
        <dbReference type="Proteomes" id="UP000822184"/>
    </source>
</evidence>
<organism evidence="1 2">
    <name type="scientific">Clostridium beijerinckii</name>
    <name type="common">Clostridium MP</name>
    <dbReference type="NCBI Taxonomy" id="1520"/>
    <lineage>
        <taxon>Bacteria</taxon>
        <taxon>Bacillati</taxon>
        <taxon>Bacillota</taxon>
        <taxon>Clostridia</taxon>
        <taxon>Eubacteriales</taxon>
        <taxon>Clostridiaceae</taxon>
        <taxon>Clostridium</taxon>
    </lineage>
</organism>
<dbReference type="EMBL" id="JABTDW010000001">
    <property type="protein sequence ID" value="NSB16441.1"/>
    <property type="molecule type" value="Genomic_DNA"/>
</dbReference>
<gene>
    <name evidence="1" type="ORF">BCD95_004700</name>
</gene>
<sequence>MERLRIVLEFSKNKKEELGIYGNLIRYSSPAAHVKDILRGLCPLPTLEAVDDKIMQMERLRVVLEFSKNKKEELELYGNLIRYSSPATHVKDILKGLCPLPTLNTIDNKDVREKWA</sequence>
<dbReference type="Proteomes" id="UP000822184">
    <property type="component" value="Unassembled WGS sequence"/>
</dbReference>
<dbReference type="RefSeq" id="WP_241426028.1">
    <property type="nucleotide sequence ID" value="NZ_JABTDW010000001.1"/>
</dbReference>
<proteinExistence type="predicted"/>
<name>A0AAE5H9I4_CLOBE</name>